<gene>
    <name evidence="2" type="ORF">ACFQ07_29950</name>
</gene>
<name>A0ABW3CRF8_9ACTN</name>
<feature type="transmembrane region" description="Helical" evidence="1">
    <location>
        <begin position="469"/>
        <end position="487"/>
    </location>
</feature>
<accession>A0ABW3CRF8</accession>
<evidence type="ECO:0000256" key="1">
    <source>
        <dbReference type="SAM" id="Phobius"/>
    </source>
</evidence>
<sequence length="613" mass="66511">MLAAPAPEPGGHATLPELKGGCAKYDEEQDFLPLNRWKNVPLHTVDNAWILKTRQFITMIAELLFMLASLAWQIDAVLQGSSYSFDMICTAAGPINSVARTMSLYASWFLIPAWLFVLLSAIKRWTSSRRGGAAAAIRLLMTFSAATGMVFFIGEQSDEHQDDPTAAYTVPWMAATVQGWFAGALESLYDLRRIGLLEDGKKRSPVFYDNHAEGGAGEVTCAALEDALYARYLADNENTSLREGRQAMVQLSKMWEVSLVRPWQIAQFGEGSEKHPSPAHASCRYLEAHSDVSTESKMEAFDLSVGNPPGTTNRETLRGWYIDPADGEQIIMIAWGACKAEAGGRKSTQVIPQWRPADLTNPNKACEVLYSDISTSDPDGEETAKLLTLGISPEATLSTFYFNGGDELKDKLGECVATNVACRANWDFVSAWLGANQAQRITQGVMALIVSFAMLFVMGPVALGQTISSVALAGLVMLLPVTMLLIGMGLPQGMRLLRLTGSSAAGSFLFGLALTILTMFVDVTYQAIDTTVREGTAPGFFQQVAQGAAPLVALFLFKRLSRILGMGDISTTSGALGFTGAAMLRASGDRRLGRHADQRMASSIRRIGFGRHR</sequence>
<keyword evidence="1" id="KW-0472">Membrane</keyword>
<organism evidence="2 3">
    <name type="scientific">Actinomadura adrarensis</name>
    <dbReference type="NCBI Taxonomy" id="1819600"/>
    <lineage>
        <taxon>Bacteria</taxon>
        <taxon>Bacillati</taxon>
        <taxon>Actinomycetota</taxon>
        <taxon>Actinomycetes</taxon>
        <taxon>Streptosporangiales</taxon>
        <taxon>Thermomonosporaceae</taxon>
        <taxon>Actinomadura</taxon>
    </lineage>
</organism>
<protein>
    <submittedName>
        <fullName evidence="2">Uncharacterized protein</fullName>
    </submittedName>
</protein>
<feature type="transmembrane region" description="Helical" evidence="1">
    <location>
        <begin position="508"/>
        <end position="528"/>
    </location>
</feature>
<keyword evidence="1" id="KW-0812">Transmembrane</keyword>
<proteinExistence type="predicted"/>
<feature type="transmembrane region" description="Helical" evidence="1">
    <location>
        <begin position="540"/>
        <end position="557"/>
    </location>
</feature>
<keyword evidence="1" id="KW-1133">Transmembrane helix</keyword>
<feature type="transmembrane region" description="Helical" evidence="1">
    <location>
        <begin position="56"/>
        <end position="74"/>
    </location>
</feature>
<keyword evidence="3" id="KW-1185">Reference proteome</keyword>
<dbReference type="EMBL" id="JBHTIR010004147">
    <property type="protein sequence ID" value="MFD0856500.1"/>
    <property type="molecule type" value="Genomic_DNA"/>
</dbReference>
<dbReference type="Proteomes" id="UP001597083">
    <property type="component" value="Unassembled WGS sequence"/>
</dbReference>
<comment type="caution">
    <text evidence="2">The sequence shown here is derived from an EMBL/GenBank/DDBJ whole genome shotgun (WGS) entry which is preliminary data.</text>
</comment>
<feature type="transmembrane region" description="Helical" evidence="1">
    <location>
        <begin position="104"/>
        <end position="122"/>
    </location>
</feature>
<feature type="transmembrane region" description="Helical" evidence="1">
    <location>
        <begin position="445"/>
        <end position="463"/>
    </location>
</feature>
<feature type="transmembrane region" description="Helical" evidence="1">
    <location>
        <begin position="166"/>
        <end position="185"/>
    </location>
</feature>
<evidence type="ECO:0000313" key="3">
    <source>
        <dbReference type="Proteomes" id="UP001597083"/>
    </source>
</evidence>
<feature type="non-terminal residue" evidence="2">
    <location>
        <position position="613"/>
    </location>
</feature>
<feature type="transmembrane region" description="Helical" evidence="1">
    <location>
        <begin position="134"/>
        <end position="154"/>
    </location>
</feature>
<evidence type="ECO:0000313" key="2">
    <source>
        <dbReference type="EMBL" id="MFD0856500.1"/>
    </source>
</evidence>
<reference evidence="3" key="1">
    <citation type="journal article" date="2019" name="Int. J. Syst. Evol. Microbiol.">
        <title>The Global Catalogue of Microorganisms (GCM) 10K type strain sequencing project: providing services to taxonomists for standard genome sequencing and annotation.</title>
        <authorList>
            <consortium name="The Broad Institute Genomics Platform"/>
            <consortium name="The Broad Institute Genome Sequencing Center for Infectious Disease"/>
            <person name="Wu L."/>
            <person name="Ma J."/>
        </authorList>
    </citation>
    <scope>NUCLEOTIDE SEQUENCE [LARGE SCALE GENOMIC DNA]</scope>
    <source>
        <strain evidence="3">JCM 31696</strain>
    </source>
</reference>